<evidence type="ECO:0008006" key="4">
    <source>
        <dbReference type="Google" id="ProtNLM"/>
    </source>
</evidence>
<dbReference type="PROSITE" id="PS51257">
    <property type="entry name" value="PROKAR_LIPOPROTEIN"/>
    <property type="match status" value="1"/>
</dbReference>
<organism evidence="2 3">
    <name type="scientific">Rhodobacter xanthinilyticus</name>
    <dbReference type="NCBI Taxonomy" id="1850250"/>
    <lineage>
        <taxon>Bacteria</taxon>
        <taxon>Pseudomonadati</taxon>
        <taxon>Pseudomonadota</taxon>
        <taxon>Alphaproteobacteria</taxon>
        <taxon>Rhodobacterales</taxon>
        <taxon>Rhodobacter group</taxon>
        <taxon>Rhodobacter</taxon>
    </lineage>
</organism>
<feature type="chain" id="PRO_5009443376" description="Lipoprotein" evidence="1">
    <location>
        <begin position="24"/>
        <end position="210"/>
    </location>
</feature>
<dbReference type="RefSeq" id="WP_068766317.1">
    <property type="nucleotide sequence ID" value="NZ_CP017781.1"/>
</dbReference>
<evidence type="ECO:0000313" key="2">
    <source>
        <dbReference type="EMBL" id="AOZ68205.1"/>
    </source>
</evidence>
<evidence type="ECO:0000313" key="3">
    <source>
        <dbReference type="Proteomes" id="UP000176562"/>
    </source>
</evidence>
<proteinExistence type="predicted"/>
<accession>A0A1D9M8M2</accession>
<dbReference type="STRING" id="1850250.LPB142_01840"/>
<protein>
    <recommendedName>
        <fullName evidence="4">Lipoprotein</fullName>
    </recommendedName>
</protein>
<name>A0A1D9M8M2_9RHOB</name>
<evidence type="ECO:0000256" key="1">
    <source>
        <dbReference type="SAM" id="SignalP"/>
    </source>
</evidence>
<dbReference type="AlphaFoldDB" id="A0A1D9M8M2"/>
<dbReference type="EMBL" id="CP017781">
    <property type="protein sequence ID" value="AOZ68205.1"/>
    <property type="molecule type" value="Genomic_DNA"/>
</dbReference>
<keyword evidence="3" id="KW-1185">Reference proteome</keyword>
<dbReference type="KEGG" id="rhp:LPB142_01840"/>
<feature type="signal peptide" evidence="1">
    <location>
        <begin position="1"/>
        <end position="23"/>
    </location>
</feature>
<sequence length="210" mass="22777">MRFLSPVLPALAGLMMLSACIDADVTMDFSDGETMQGGVETSFARELFDMMGKSPADACPGGEANLTKKDFTCRTHGETTIAKLLEQGAPQIGQNDFDPAAAARFERVDDNHIRITFDFSELSKNGKKPDPEDLGGMEDMIRAALAGHSFSFHIRAYKITSTTGTLSEDGTEASLVIPVATFLDPEPDLGPAFVTEVQLKQQCTLWIFCD</sequence>
<dbReference type="Proteomes" id="UP000176562">
    <property type="component" value="Chromosome"/>
</dbReference>
<keyword evidence="1" id="KW-0732">Signal</keyword>
<gene>
    <name evidence="2" type="ORF">LPB142_01840</name>
</gene>
<reference evidence="2 3" key="1">
    <citation type="submission" date="2016-10" db="EMBL/GenBank/DDBJ databases">
        <title>Rhodobacter sp. LPB0142, isolated from sea water.</title>
        <authorList>
            <person name="Kim E."/>
            <person name="Yi H."/>
        </authorList>
    </citation>
    <scope>NUCLEOTIDE SEQUENCE [LARGE SCALE GENOMIC DNA]</scope>
    <source>
        <strain evidence="2 3">LPB0142</strain>
    </source>
</reference>